<feature type="transmembrane region" description="Helical" evidence="1">
    <location>
        <begin position="67"/>
        <end position="88"/>
    </location>
</feature>
<protein>
    <recommendedName>
        <fullName evidence="4">DUF3325 domain-containing protein</fullName>
    </recommendedName>
</protein>
<name>A0A1B2LXF0_9GAMM</name>
<dbReference type="STRING" id="1789224.BFG52_04035"/>
<dbReference type="InterPro" id="IPR021762">
    <property type="entry name" value="DUF3325"/>
</dbReference>
<evidence type="ECO:0000313" key="3">
    <source>
        <dbReference type="Proteomes" id="UP000093391"/>
    </source>
</evidence>
<evidence type="ECO:0000256" key="1">
    <source>
        <dbReference type="SAM" id="Phobius"/>
    </source>
</evidence>
<dbReference type="EMBL" id="CP016895">
    <property type="protein sequence ID" value="AOA57605.1"/>
    <property type="molecule type" value="Genomic_DNA"/>
</dbReference>
<dbReference type="KEGG" id="ala:BFG52_04035"/>
<dbReference type="Proteomes" id="UP000093391">
    <property type="component" value="Chromosome"/>
</dbReference>
<keyword evidence="1" id="KW-0812">Transmembrane</keyword>
<keyword evidence="1" id="KW-0472">Membrane</keyword>
<sequence length="113" mass="12725">MINIVLLWSAMTLGLFSICSSMSKHQKQVFEKTLSVQQSKILFYLGWGILIISFIYSLFRYSPSLGMSYWVGAISFAALLVGFTLSYLEKHFKRVVATVIASFILACLLAISR</sequence>
<gene>
    <name evidence="2" type="ORF">BFG52_04035</name>
</gene>
<dbReference type="RefSeq" id="WP_067552929.1">
    <property type="nucleotide sequence ID" value="NZ_CP016895.1"/>
</dbReference>
<dbReference type="Pfam" id="PF11804">
    <property type="entry name" value="DUF3325"/>
    <property type="match status" value="1"/>
</dbReference>
<proteinExistence type="predicted"/>
<dbReference type="AlphaFoldDB" id="A0A1B2LXF0"/>
<evidence type="ECO:0008006" key="4">
    <source>
        <dbReference type="Google" id="ProtNLM"/>
    </source>
</evidence>
<feature type="transmembrane region" description="Helical" evidence="1">
    <location>
        <begin position="6"/>
        <end position="22"/>
    </location>
</feature>
<accession>A0A1B2LXF0</accession>
<keyword evidence="3" id="KW-1185">Reference proteome</keyword>
<evidence type="ECO:0000313" key="2">
    <source>
        <dbReference type="EMBL" id="AOA57605.1"/>
    </source>
</evidence>
<organism evidence="2 3">
    <name type="scientific">Acinetobacter larvae</name>
    <dbReference type="NCBI Taxonomy" id="1789224"/>
    <lineage>
        <taxon>Bacteria</taxon>
        <taxon>Pseudomonadati</taxon>
        <taxon>Pseudomonadota</taxon>
        <taxon>Gammaproteobacteria</taxon>
        <taxon>Moraxellales</taxon>
        <taxon>Moraxellaceae</taxon>
        <taxon>Acinetobacter</taxon>
    </lineage>
</organism>
<reference evidence="2 3" key="1">
    <citation type="submission" date="2016-08" db="EMBL/GenBank/DDBJ databases">
        <authorList>
            <person name="Seilhamer J.J."/>
        </authorList>
    </citation>
    <scope>NUCLEOTIDE SEQUENCE [LARGE SCALE GENOMIC DNA]</scope>
    <source>
        <strain evidence="2 3">BRTC-1</strain>
    </source>
</reference>
<dbReference type="OrthoDB" id="6710521at2"/>
<feature type="transmembrane region" description="Helical" evidence="1">
    <location>
        <begin position="42"/>
        <end position="61"/>
    </location>
</feature>
<feature type="transmembrane region" description="Helical" evidence="1">
    <location>
        <begin position="95"/>
        <end position="112"/>
    </location>
</feature>
<keyword evidence="1" id="KW-1133">Transmembrane helix</keyword>